<feature type="chain" id="PRO_5021922588" evidence="2">
    <location>
        <begin position="25"/>
        <end position="165"/>
    </location>
</feature>
<gene>
    <name evidence="3" type="ORF">ADA01nite_31670</name>
</gene>
<dbReference type="RefSeq" id="WP_146811231.1">
    <property type="nucleotide sequence ID" value="NZ_BJXX01000148.1"/>
</dbReference>
<dbReference type="Proteomes" id="UP000321157">
    <property type="component" value="Unassembled WGS sequence"/>
</dbReference>
<comment type="caution">
    <text evidence="3">The sequence shown here is derived from an EMBL/GenBank/DDBJ whole genome shotgun (WGS) entry which is preliminary data.</text>
</comment>
<protein>
    <submittedName>
        <fullName evidence="3">Uncharacterized protein</fullName>
    </submittedName>
</protein>
<evidence type="ECO:0000313" key="4">
    <source>
        <dbReference type="Proteomes" id="UP000321157"/>
    </source>
</evidence>
<keyword evidence="1" id="KW-0175">Coiled coil</keyword>
<sequence>MKKKLYAILLGTGLALAAVSSVFAADQPAESANEGQAKAHAAGFGCKMHGKKFDLEKVAKEKGITVDELKKQIEQKREAKLAEIAKEKGITVEELKKQMREKRENHLAEMAKARGMSVDELKTELNKMHEAHLAALAKERGITVEELKKQLPNPDGPVFFHDNDL</sequence>
<dbReference type="AlphaFoldDB" id="A0A511V9V6"/>
<evidence type="ECO:0000313" key="3">
    <source>
        <dbReference type="EMBL" id="GEN35707.1"/>
    </source>
</evidence>
<dbReference type="EMBL" id="BJXX01000148">
    <property type="protein sequence ID" value="GEN35707.1"/>
    <property type="molecule type" value="Genomic_DNA"/>
</dbReference>
<accession>A0A511V9V6</accession>
<name>A0A511V9V6_9BACL</name>
<reference evidence="3 4" key="1">
    <citation type="submission" date="2019-07" db="EMBL/GenBank/DDBJ databases">
        <title>Whole genome shotgun sequence of Aneurinibacillus danicus NBRC 102444.</title>
        <authorList>
            <person name="Hosoyama A."/>
            <person name="Uohara A."/>
            <person name="Ohji S."/>
            <person name="Ichikawa N."/>
        </authorList>
    </citation>
    <scope>NUCLEOTIDE SEQUENCE [LARGE SCALE GENOMIC DNA]</scope>
    <source>
        <strain evidence="3 4">NBRC 102444</strain>
    </source>
</reference>
<feature type="signal peptide" evidence="2">
    <location>
        <begin position="1"/>
        <end position="24"/>
    </location>
</feature>
<evidence type="ECO:0000256" key="2">
    <source>
        <dbReference type="SAM" id="SignalP"/>
    </source>
</evidence>
<proteinExistence type="predicted"/>
<dbReference type="OrthoDB" id="2736189at2"/>
<feature type="coiled-coil region" evidence="1">
    <location>
        <begin position="59"/>
        <end position="116"/>
    </location>
</feature>
<evidence type="ECO:0000256" key="1">
    <source>
        <dbReference type="SAM" id="Coils"/>
    </source>
</evidence>
<keyword evidence="4" id="KW-1185">Reference proteome</keyword>
<organism evidence="3 4">
    <name type="scientific">Aneurinibacillus danicus</name>
    <dbReference type="NCBI Taxonomy" id="267746"/>
    <lineage>
        <taxon>Bacteria</taxon>
        <taxon>Bacillati</taxon>
        <taxon>Bacillota</taxon>
        <taxon>Bacilli</taxon>
        <taxon>Bacillales</taxon>
        <taxon>Paenibacillaceae</taxon>
        <taxon>Aneurinibacillus group</taxon>
        <taxon>Aneurinibacillus</taxon>
    </lineage>
</organism>
<keyword evidence="2" id="KW-0732">Signal</keyword>